<organism evidence="2 3">
    <name type="scientific">Xylaria bambusicola</name>
    <dbReference type="NCBI Taxonomy" id="326684"/>
    <lineage>
        <taxon>Eukaryota</taxon>
        <taxon>Fungi</taxon>
        <taxon>Dikarya</taxon>
        <taxon>Ascomycota</taxon>
        <taxon>Pezizomycotina</taxon>
        <taxon>Sordariomycetes</taxon>
        <taxon>Xylariomycetidae</taxon>
        <taxon>Xylariales</taxon>
        <taxon>Xylariaceae</taxon>
        <taxon>Xylaria</taxon>
    </lineage>
</organism>
<dbReference type="SUPFAM" id="SSF81383">
    <property type="entry name" value="F-box domain"/>
    <property type="match status" value="1"/>
</dbReference>
<dbReference type="Proteomes" id="UP001305414">
    <property type="component" value="Unassembled WGS sequence"/>
</dbReference>
<reference evidence="2 3" key="1">
    <citation type="submission" date="2023-10" db="EMBL/GenBank/DDBJ databases">
        <title>Draft genome sequence of Xylaria bambusicola isolate GMP-LS, the root and basal stem rot pathogen of sugarcane in Indonesia.</title>
        <authorList>
            <person name="Selvaraj P."/>
            <person name="Muralishankar V."/>
            <person name="Muruganantham S."/>
            <person name="Sp S."/>
            <person name="Haryani S."/>
            <person name="Lau K.J.X."/>
            <person name="Naqvi N.I."/>
        </authorList>
    </citation>
    <scope>NUCLEOTIDE SEQUENCE [LARGE SCALE GENOMIC DNA]</scope>
    <source>
        <strain evidence="2">GMP-LS</strain>
    </source>
</reference>
<dbReference type="InterPro" id="IPR001810">
    <property type="entry name" value="F-box_dom"/>
</dbReference>
<proteinExistence type="predicted"/>
<dbReference type="InterPro" id="IPR036047">
    <property type="entry name" value="F-box-like_dom_sf"/>
</dbReference>
<sequence length="524" mass="59666">MGLDEPGKGPAFLQLPVELFLQIWEYLAVDDILALRLVCRHIETVLFDSFCKEFFTERRFSVTFNSLKALVEITQCPRLGHRLTNLTIGLDRLHTSDALPRFAGDWDHFNHTIPGDTLVKAGIDPYKLEAFTREQDFLISSGKFQLMLSEAFSNLSRLEELIIRDHNVPRRSTRVGLNDLLVSYGWSYVLQETGIDFTGAETHLNNYDDSFVDIVFSSTLLALARSRMQINVVKADILHYNIGLSSSAFTIPEFIYQDIHPVLFNLRSLDLCVSFVQVPLGSYSSRSNSFLKWQKHQLFSFLEKTPNLVSLRIQSQQQGYFVDGIMGWLASLLDPEEEINEALSRSEFLNDPKLLMIPRFDNRFRALRELELGNMTAPSRTICKILHCLSSSLRRLTLSKIALIVQSDDDEMDNNPLRPNAWSSVFLDMHTTLNLEQLALSCLEHYTPSCSQQSGHTVAFLLSNIGVQTGPPNGLLYTWSHQGSADTVREFLEELQAKAIILCRNCKKRNVGYRSFEEVLDIDP</sequence>
<accession>A0AAN7Z826</accession>
<evidence type="ECO:0000313" key="2">
    <source>
        <dbReference type="EMBL" id="KAK5632482.1"/>
    </source>
</evidence>
<comment type="caution">
    <text evidence="2">The sequence shown here is derived from an EMBL/GenBank/DDBJ whole genome shotgun (WGS) entry which is preliminary data.</text>
</comment>
<dbReference type="AlphaFoldDB" id="A0AAN7Z826"/>
<dbReference type="CDD" id="cd09917">
    <property type="entry name" value="F-box_SF"/>
    <property type="match status" value="1"/>
</dbReference>
<name>A0AAN7Z826_9PEZI</name>
<protein>
    <recommendedName>
        <fullName evidence="1">F-box domain-containing protein</fullName>
    </recommendedName>
</protein>
<dbReference type="SMART" id="SM00256">
    <property type="entry name" value="FBOX"/>
    <property type="match status" value="1"/>
</dbReference>
<keyword evidence="3" id="KW-1185">Reference proteome</keyword>
<dbReference type="EMBL" id="JAWHQM010000025">
    <property type="protein sequence ID" value="KAK5632482.1"/>
    <property type="molecule type" value="Genomic_DNA"/>
</dbReference>
<feature type="domain" description="F-box" evidence="1">
    <location>
        <begin position="9"/>
        <end position="58"/>
    </location>
</feature>
<dbReference type="PROSITE" id="PS50181">
    <property type="entry name" value="FBOX"/>
    <property type="match status" value="1"/>
</dbReference>
<dbReference type="Pfam" id="PF12937">
    <property type="entry name" value="F-box-like"/>
    <property type="match status" value="1"/>
</dbReference>
<gene>
    <name evidence="2" type="ORF">RRF57_008196</name>
</gene>
<evidence type="ECO:0000313" key="3">
    <source>
        <dbReference type="Proteomes" id="UP001305414"/>
    </source>
</evidence>
<evidence type="ECO:0000259" key="1">
    <source>
        <dbReference type="PROSITE" id="PS50181"/>
    </source>
</evidence>